<name>A0A2P5BYW9_PARAD</name>
<evidence type="ECO:0000256" key="1">
    <source>
        <dbReference type="SAM" id="MobiDB-lite"/>
    </source>
</evidence>
<sequence>ILATIRAHDLEGFLLGTHLCPEQFLRLQPGEESSARASASASAASGSAPRTSPGYYF</sequence>
<feature type="non-terminal residue" evidence="2">
    <location>
        <position position="1"/>
    </location>
</feature>
<feature type="region of interest" description="Disordered" evidence="1">
    <location>
        <begin position="35"/>
        <end position="57"/>
    </location>
</feature>
<evidence type="ECO:0000313" key="3">
    <source>
        <dbReference type="Proteomes" id="UP000237105"/>
    </source>
</evidence>
<accession>A0A2P5BYW9</accession>
<dbReference type="EMBL" id="JXTB01000200">
    <property type="protein sequence ID" value="PON53956.1"/>
    <property type="molecule type" value="Genomic_DNA"/>
</dbReference>
<protein>
    <submittedName>
        <fullName evidence="2">Uncharacterized protein</fullName>
    </submittedName>
</protein>
<gene>
    <name evidence="2" type="ORF">PanWU01x14_198340</name>
</gene>
<proteinExistence type="predicted"/>
<dbReference type="OrthoDB" id="1194575at2759"/>
<keyword evidence="3" id="KW-1185">Reference proteome</keyword>
<dbReference type="Proteomes" id="UP000237105">
    <property type="component" value="Unassembled WGS sequence"/>
</dbReference>
<feature type="compositionally biased region" description="Low complexity" evidence="1">
    <location>
        <begin position="35"/>
        <end position="48"/>
    </location>
</feature>
<organism evidence="2 3">
    <name type="scientific">Parasponia andersonii</name>
    <name type="common">Sponia andersonii</name>
    <dbReference type="NCBI Taxonomy" id="3476"/>
    <lineage>
        <taxon>Eukaryota</taxon>
        <taxon>Viridiplantae</taxon>
        <taxon>Streptophyta</taxon>
        <taxon>Embryophyta</taxon>
        <taxon>Tracheophyta</taxon>
        <taxon>Spermatophyta</taxon>
        <taxon>Magnoliopsida</taxon>
        <taxon>eudicotyledons</taxon>
        <taxon>Gunneridae</taxon>
        <taxon>Pentapetalae</taxon>
        <taxon>rosids</taxon>
        <taxon>fabids</taxon>
        <taxon>Rosales</taxon>
        <taxon>Cannabaceae</taxon>
        <taxon>Parasponia</taxon>
    </lineage>
</organism>
<evidence type="ECO:0000313" key="2">
    <source>
        <dbReference type="EMBL" id="PON53956.1"/>
    </source>
</evidence>
<comment type="caution">
    <text evidence="2">The sequence shown here is derived from an EMBL/GenBank/DDBJ whole genome shotgun (WGS) entry which is preliminary data.</text>
</comment>
<reference evidence="3" key="1">
    <citation type="submission" date="2016-06" db="EMBL/GenBank/DDBJ databases">
        <title>Parallel loss of symbiosis genes in relatives of nitrogen-fixing non-legume Parasponia.</title>
        <authorList>
            <person name="Van Velzen R."/>
            <person name="Holmer R."/>
            <person name="Bu F."/>
            <person name="Rutten L."/>
            <person name="Van Zeijl A."/>
            <person name="Liu W."/>
            <person name="Santuari L."/>
            <person name="Cao Q."/>
            <person name="Sharma T."/>
            <person name="Shen D."/>
            <person name="Roswanjaya Y."/>
            <person name="Wardhani T."/>
            <person name="Kalhor M.S."/>
            <person name="Jansen J."/>
            <person name="Van den Hoogen J."/>
            <person name="Gungor B."/>
            <person name="Hartog M."/>
            <person name="Hontelez J."/>
            <person name="Verver J."/>
            <person name="Yang W.-C."/>
            <person name="Schijlen E."/>
            <person name="Repin R."/>
            <person name="Schilthuizen M."/>
            <person name="Schranz E."/>
            <person name="Heidstra R."/>
            <person name="Miyata K."/>
            <person name="Fedorova E."/>
            <person name="Kohlen W."/>
            <person name="Bisseling T."/>
            <person name="Smit S."/>
            <person name="Geurts R."/>
        </authorList>
    </citation>
    <scope>NUCLEOTIDE SEQUENCE [LARGE SCALE GENOMIC DNA]</scope>
    <source>
        <strain evidence="3">cv. WU1-14</strain>
    </source>
</reference>
<dbReference type="AlphaFoldDB" id="A0A2P5BYW9"/>